<name>A0A9D1GED6_9BACT</name>
<dbReference type="Proteomes" id="UP000886722">
    <property type="component" value="Unassembled WGS sequence"/>
</dbReference>
<proteinExistence type="predicted"/>
<dbReference type="InterPro" id="IPR035901">
    <property type="entry name" value="GIY-YIG_endonuc_sf"/>
</dbReference>
<dbReference type="Gene3D" id="3.40.1440.10">
    <property type="entry name" value="GIY-YIG endonuclease"/>
    <property type="match status" value="1"/>
</dbReference>
<organism evidence="1 2">
    <name type="scientific">Candidatus Caccoplasma intestinavium</name>
    <dbReference type="NCBI Taxonomy" id="2840716"/>
    <lineage>
        <taxon>Bacteria</taxon>
        <taxon>Pseudomonadati</taxon>
        <taxon>Bacteroidota</taxon>
        <taxon>Bacteroidia</taxon>
        <taxon>Bacteroidales</taxon>
        <taxon>Bacteroidaceae</taxon>
        <taxon>Bacteroidaceae incertae sedis</taxon>
        <taxon>Candidatus Caccoplasma</taxon>
    </lineage>
</organism>
<dbReference type="SUPFAM" id="SSF82771">
    <property type="entry name" value="GIY-YIG endonuclease"/>
    <property type="match status" value="1"/>
</dbReference>
<comment type="caution">
    <text evidence="1">The sequence shown here is derived from an EMBL/GenBank/DDBJ whole genome shotgun (WGS) entry which is preliminary data.</text>
</comment>
<reference evidence="1" key="2">
    <citation type="journal article" date="2021" name="PeerJ">
        <title>Extensive microbial diversity within the chicken gut microbiome revealed by metagenomics and culture.</title>
        <authorList>
            <person name="Gilroy R."/>
            <person name="Ravi A."/>
            <person name="Getino M."/>
            <person name="Pursley I."/>
            <person name="Horton D.L."/>
            <person name="Alikhan N.F."/>
            <person name="Baker D."/>
            <person name="Gharbi K."/>
            <person name="Hall N."/>
            <person name="Watson M."/>
            <person name="Adriaenssens E.M."/>
            <person name="Foster-Nyarko E."/>
            <person name="Jarju S."/>
            <person name="Secka A."/>
            <person name="Antonio M."/>
            <person name="Oren A."/>
            <person name="Chaudhuri R.R."/>
            <person name="La Ragione R."/>
            <person name="Hildebrand F."/>
            <person name="Pallen M.J."/>
        </authorList>
    </citation>
    <scope>NUCLEOTIDE SEQUENCE</scope>
    <source>
        <strain evidence="1">21143</strain>
    </source>
</reference>
<dbReference type="AlphaFoldDB" id="A0A9D1GED6"/>
<evidence type="ECO:0000313" key="2">
    <source>
        <dbReference type="Proteomes" id="UP000886722"/>
    </source>
</evidence>
<gene>
    <name evidence="1" type="ORF">IAD06_05395</name>
</gene>
<sequence>MKFQTIEEVKNSGFEGFVPIEQLRPDKSAIPSGAGVYLVVRETNTAPRFLSEGTGGYFKKKNPNVSIEELQANWVDDSCVLYIGKAKSLRNRLKQYIKFGEGQSVGHWGGRYIWQLKDADQLLLCWKETFEENRKEVESLLIQEFKSIYGMRPFANLQG</sequence>
<protein>
    <submittedName>
        <fullName evidence="1">GIY-YIG nuclease family protein</fullName>
    </submittedName>
</protein>
<reference evidence="1" key="1">
    <citation type="submission" date="2020-10" db="EMBL/GenBank/DDBJ databases">
        <authorList>
            <person name="Gilroy R."/>
        </authorList>
    </citation>
    <scope>NUCLEOTIDE SEQUENCE</scope>
    <source>
        <strain evidence="1">21143</strain>
    </source>
</reference>
<evidence type="ECO:0000313" key="1">
    <source>
        <dbReference type="EMBL" id="HIT39453.1"/>
    </source>
</evidence>
<accession>A0A9D1GED6</accession>
<dbReference type="EMBL" id="DVKT01000040">
    <property type="protein sequence ID" value="HIT39453.1"/>
    <property type="molecule type" value="Genomic_DNA"/>
</dbReference>